<dbReference type="GO" id="GO:0000271">
    <property type="term" value="P:polysaccharide biosynthetic process"/>
    <property type="evidence" value="ECO:0007669"/>
    <property type="project" value="TreeGrafter"/>
</dbReference>
<accession>A0AAF1KQB6</accession>
<comment type="caution">
    <text evidence="3">The sequence shown here is derived from an EMBL/GenBank/DDBJ whole genome shotgun (WGS) entry which is preliminary data.</text>
</comment>
<keyword evidence="1" id="KW-0812">Transmembrane</keyword>
<keyword evidence="1" id="KW-0472">Membrane</keyword>
<dbReference type="GO" id="GO:0016747">
    <property type="term" value="F:acyltransferase activity, transferring groups other than amino-acyl groups"/>
    <property type="evidence" value="ECO:0007669"/>
    <property type="project" value="InterPro"/>
</dbReference>
<dbReference type="PANTHER" id="PTHR23028">
    <property type="entry name" value="ACETYLTRANSFERASE"/>
    <property type="match status" value="1"/>
</dbReference>
<keyword evidence="4" id="KW-1185">Reference proteome</keyword>
<dbReference type="Pfam" id="PF01757">
    <property type="entry name" value="Acyl_transf_3"/>
    <property type="match status" value="1"/>
</dbReference>
<keyword evidence="1" id="KW-1133">Transmembrane helix</keyword>
<proteinExistence type="predicted"/>
<dbReference type="GO" id="GO:0016020">
    <property type="term" value="C:membrane"/>
    <property type="evidence" value="ECO:0007669"/>
    <property type="project" value="TreeGrafter"/>
</dbReference>
<dbReference type="AlphaFoldDB" id="A0AAF1KQB6"/>
<protein>
    <submittedName>
        <fullName evidence="3">Acyltransferase</fullName>
    </submittedName>
</protein>
<evidence type="ECO:0000313" key="4">
    <source>
        <dbReference type="Proteomes" id="UP001196068"/>
    </source>
</evidence>
<feature type="transmembrane region" description="Helical" evidence="1">
    <location>
        <begin position="185"/>
        <end position="207"/>
    </location>
</feature>
<feature type="domain" description="Acyltransferase 3" evidence="2">
    <location>
        <begin position="34"/>
        <end position="383"/>
    </location>
</feature>
<reference evidence="3" key="2">
    <citation type="journal article" date="2021" name="Syst. Appl. Microbiol.">
        <title>Roseomonas hellenica sp. nov., isolated from roots of wild-growing Alkanna tinctoria.</title>
        <authorList>
            <person name="Rat A."/>
            <person name="Naranjo H.D."/>
            <person name="Lebbe L."/>
            <person name="Cnockaert M."/>
            <person name="Krigas N."/>
            <person name="Grigoriadou K."/>
            <person name="Maloupa E."/>
            <person name="Willems A."/>
        </authorList>
    </citation>
    <scope>NUCLEOTIDE SEQUENCE</scope>
    <source>
        <strain evidence="3">LMG 28251</strain>
    </source>
</reference>
<sequence length="418" mass="44624">MAHTNTIGAPLAAVAPHAGPGEAARPAAIPGYVPELDALRALAMTMVVAIHCGLLPFGWMGVWLFYVISGFAVTGSMLALAERRPEAGSFIGGFWQRRARRILPVYLMFLALNAVAMLVVGRPEALRELPGLLLFLHNFQMVSWDYAAQPAWPGFGHLWTLSTEQQFYLIFPLLLLLAGRRRGAFSLMLWGLIAVAPLMRWGIGAAAKAAGWDDTATAFTIYALAPGQLDAFAAGALMALHRQRIAAAPRWALYALGAAALVALLHVAVFAAIGAARAGGFSVEAIRNIVSGILYGQGREVSVYWIPVLTGVALVAGMLARRPMWLMLGRIPGAQAVGRISYGGYLFHVPAIMAVVAVAPWTLTSIPGRLVLFVAAMGLTLAMAQASWMLLERRFLAPPARPRQAASAVSVTDGVAQR</sequence>
<evidence type="ECO:0000256" key="1">
    <source>
        <dbReference type="SAM" id="Phobius"/>
    </source>
</evidence>
<feature type="transmembrane region" description="Helical" evidence="1">
    <location>
        <begin position="370"/>
        <end position="391"/>
    </location>
</feature>
<evidence type="ECO:0000313" key="3">
    <source>
        <dbReference type="EMBL" id="MBR0657403.1"/>
    </source>
</evidence>
<keyword evidence="3" id="KW-0808">Transferase</keyword>
<feature type="transmembrane region" description="Helical" evidence="1">
    <location>
        <begin position="102"/>
        <end position="120"/>
    </location>
</feature>
<feature type="transmembrane region" description="Helical" evidence="1">
    <location>
        <begin position="63"/>
        <end position="81"/>
    </location>
</feature>
<keyword evidence="3" id="KW-0012">Acyltransferase</keyword>
<dbReference type="RefSeq" id="WP_211876265.1">
    <property type="nucleotide sequence ID" value="NZ_JAAEDH010000033.1"/>
</dbReference>
<dbReference type="InterPro" id="IPR050879">
    <property type="entry name" value="Acyltransferase_3"/>
</dbReference>
<dbReference type="InterPro" id="IPR002656">
    <property type="entry name" value="Acyl_transf_3_dom"/>
</dbReference>
<dbReference type="EMBL" id="JAAEDH010000033">
    <property type="protein sequence ID" value="MBR0657403.1"/>
    <property type="molecule type" value="Genomic_DNA"/>
</dbReference>
<name>A0AAF1KQB6_9PROT</name>
<reference evidence="3" key="1">
    <citation type="submission" date="2020-01" db="EMBL/GenBank/DDBJ databases">
        <authorList>
            <person name="Rat A."/>
        </authorList>
    </citation>
    <scope>NUCLEOTIDE SEQUENCE</scope>
    <source>
        <strain evidence="3">LMG 28251</strain>
    </source>
</reference>
<dbReference type="PANTHER" id="PTHR23028:SF53">
    <property type="entry name" value="ACYL_TRANSF_3 DOMAIN-CONTAINING PROTEIN"/>
    <property type="match status" value="1"/>
</dbReference>
<feature type="transmembrane region" description="Helical" evidence="1">
    <location>
        <begin position="158"/>
        <end position="178"/>
    </location>
</feature>
<feature type="transmembrane region" description="Helical" evidence="1">
    <location>
        <begin position="303"/>
        <end position="321"/>
    </location>
</feature>
<evidence type="ECO:0000259" key="2">
    <source>
        <dbReference type="Pfam" id="PF01757"/>
    </source>
</evidence>
<feature type="transmembrane region" description="Helical" evidence="1">
    <location>
        <begin position="252"/>
        <end position="273"/>
    </location>
</feature>
<dbReference type="Proteomes" id="UP001196068">
    <property type="component" value="Unassembled WGS sequence"/>
</dbReference>
<feature type="transmembrane region" description="Helical" evidence="1">
    <location>
        <begin position="342"/>
        <end position="364"/>
    </location>
</feature>
<feature type="transmembrane region" description="Helical" evidence="1">
    <location>
        <begin position="219"/>
        <end position="240"/>
    </location>
</feature>
<organism evidence="3 4">
    <name type="scientific">Plastoroseomonas arctica</name>
    <dbReference type="NCBI Taxonomy" id="1509237"/>
    <lineage>
        <taxon>Bacteria</taxon>
        <taxon>Pseudomonadati</taxon>
        <taxon>Pseudomonadota</taxon>
        <taxon>Alphaproteobacteria</taxon>
        <taxon>Acetobacterales</taxon>
        <taxon>Acetobacteraceae</taxon>
        <taxon>Plastoroseomonas</taxon>
    </lineage>
</organism>
<gene>
    <name evidence="3" type="ORF">GXW79_20170</name>
</gene>